<dbReference type="STRING" id="50429.A0A2B4R906"/>
<feature type="domain" description="FLYWCH-type" evidence="4">
    <location>
        <begin position="24"/>
        <end position="83"/>
    </location>
</feature>
<evidence type="ECO:0000256" key="3">
    <source>
        <dbReference type="ARBA" id="ARBA00022833"/>
    </source>
</evidence>
<dbReference type="AlphaFoldDB" id="A0A2B4R906"/>
<dbReference type="InterPro" id="IPR007588">
    <property type="entry name" value="Znf_FLYWCH"/>
</dbReference>
<sequence length="311" mass="35370">MEPLATDSRPATFQIEFEIVEDSTKRGRNKLVDSRGYTYNVKRRRGGHIDWQCTVRPKGNVCRATVVERASGELVLGPTPHNHPGKVGASLAARIIAKTKKEAVANLFKPASEVVNEVLMEELTEDPCPSLPRPINLAKAANHLRQRLRPTDPVDLEFESQPEHIPQNFLRGDIRVRGRRHLLFASQQQLEVLCRAKAWYIDGTFKLCRNPFSQPLNINAFVRSDSFAKQVSLLFAIMSVLQAQKKRKNKPAERLCQLFRTQLDRQQHLATVLLECMPKRHPDQQRRRRMAQRAQPTGAGESLFTIFALLA</sequence>
<dbReference type="OrthoDB" id="5987313at2759"/>
<dbReference type="Proteomes" id="UP000225706">
    <property type="component" value="Unassembled WGS sequence"/>
</dbReference>
<keyword evidence="1" id="KW-0479">Metal-binding</keyword>
<dbReference type="Gene3D" id="2.20.25.240">
    <property type="match status" value="1"/>
</dbReference>
<comment type="caution">
    <text evidence="5">The sequence shown here is derived from an EMBL/GenBank/DDBJ whole genome shotgun (WGS) entry which is preliminary data.</text>
</comment>
<evidence type="ECO:0000256" key="2">
    <source>
        <dbReference type="ARBA" id="ARBA00022771"/>
    </source>
</evidence>
<evidence type="ECO:0000313" key="5">
    <source>
        <dbReference type="EMBL" id="PFX12765.1"/>
    </source>
</evidence>
<dbReference type="EMBL" id="LSMT01001199">
    <property type="protein sequence ID" value="PFX12765.1"/>
    <property type="molecule type" value="Genomic_DNA"/>
</dbReference>
<evidence type="ECO:0000313" key="6">
    <source>
        <dbReference type="Proteomes" id="UP000225706"/>
    </source>
</evidence>
<evidence type="ECO:0000259" key="4">
    <source>
        <dbReference type="Pfam" id="PF04500"/>
    </source>
</evidence>
<reference evidence="6" key="1">
    <citation type="journal article" date="2017" name="bioRxiv">
        <title>Comparative analysis of the genomes of Stylophora pistillata and Acropora digitifera provides evidence for extensive differences between species of corals.</title>
        <authorList>
            <person name="Voolstra C.R."/>
            <person name="Li Y."/>
            <person name="Liew Y.J."/>
            <person name="Baumgarten S."/>
            <person name="Zoccola D."/>
            <person name="Flot J.-F."/>
            <person name="Tambutte S."/>
            <person name="Allemand D."/>
            <person name="Aranda M."/>
        </authorList>
    </citation>
    <scope>NUCLEOTIDE SEQUENCE [LARGE SCALE GENOMIC DNA]</scope>
</reference>
<evidence type="ECO:0000256" key="1">
    <source>
        <dbReference type="ARBA" id="ARBA00022723"/>
    </source>
</evidence>
<keyword evidence="2" id="KW-0863">Zinc-finger</keyword>
<accession>A0A2B4R906</accession>
<dbReference type="GO" id="GO:0008270">
    <property type="term" value="F:zinc ion binding"/>
    <property type="evidence" value="ECO:0007669"/>
    <property type="project" value="UniProtKB-KW"/>
</dbReference>
<proteinExistence type="predicted"/>
<protein>
    <recommendedName>
        <fullName evidence="4">FLYWCH-type domain-containing protein</fullName>
    </recommendedName>
</protein>
<dbReference type="Pfam" id="PF04500">
    <property type="entry name" value="FLYWCH"/>
    <property type="match status" value="1"/>
</dbReference>
<dbReference type="PANTHER" id="PTHR20956">
    <property type="entry name" value="HEH2P"/>
    <property type="match status" value="1"/>
</dbReference>
<dbReference type="PANTHER" id="PTHR20956:SF12">
    <property type="entry name" value="FLYWCH-TYPE DOMAIN-CONTAINING PROTEIN"/>
    <property type="match status" value="1"/>
</dbReference>
<name>A0A2B4R906_STYPI</name>
<keyword evidence="3" id="KW-0862">Zinc</keyword>
<keyword evidence="6" id="KW-1185">Reference proteome</keyword>
<organism evidence="5 6">
    <name type="scientific">Stylophora pistillata</name>
    <name type="common">Smooth cauliflower coral</name>
    <dbReference type="NCBI Taxonomy" id="50429"/>
    <lineage>
        <taxon>Eukaryota</taxon>
        <taxon>Metazoa</taxon>
        <taxon>Cnidaria</taxon>
        <taxon>Anthozoa</taxon>
        <taxon>Hexacorallia</taxon>
        <taxon>Scleractinia</taxon>
        <taxon>Astrocoeniina</taxon>
        <taxon>Pocilloporidae</taxon>
        <taxon>Stylophora</taxon>
    </lineage>
</organism>
<gene>
    <name evidence="5" type="ORF">AWC38_SpisGene23227</name>
</gene>